<dbReference type="NCBIfam" id="NF010041">
    <property type="entry name" value="PRK13517.1-1"/>
    <property type="match status" value="1"/>
</dbReference>
<evidence type="ECO:0000313" key="8">
    <source>
        <dbReference type="Proteomes" id="UP001183414"/>
    </source>
</evidence>
<dbReference type="NCBIfam" id="TIGR02050">
    <property type="entry name" value="gshA_cyan_rel"/>
    <property type="match status" value="1"/>
</dbReference>
<dbReference type="InterPro" id="IPR014746">
    <property type="entry name" value="Gln_synth/guanido_kin_cat_dom"/>
</dbReference>
<dbReference type="PANTHER" id="PTHR36510:SF1">
    <property type="entry name" value="GLUTAMATE--CYSTEINE LIGASE 2-RELATED"/>
    <property type="match status" value="1"/>
</dbReference>
<evidence type="ECO:0000256" key="4">
    <source>
        <dbReference type="ARBA" id="ARBA00048819"/>
    </source>
</evidence>
<comment type="caution">
    <text evidence="7">The sequence shown here is derived from an EMBL/GenBank/DDBJ whole genome shotgun (WGS) entry which is preliminary data.</text>
</comment>
<keyword evidence="3 5" id="KW-0067">ATP-binding</keyword>
<keyword evidence="8" id="KW-1185">Reference proteome</keyword>
<dbReference type="HAMAP" id="MF_01609">
    <property type="entry name" value="Glu_cys_ligase_2"/>
    <property type="match status" value="1"/>
</dbReference>
<comment type="catalytic activity">
    <reaction evidence="4 5">
        <text>L-cysteine + L-glutamate + ATP = gamma-L-glutamyl-L-cysteine + ADP + phosphate + H(+)</text>
        <dbReference type="Rhea" id="RHEA:13285"/>
        <dbReference type="ChEBI" id="CHEBI:15378"/>
        <dbReference type="ChEBI" id="CHEBI:29985"/>
        <dbReference type="ChEBI" id="CHEBI:30616"/>
        <dbReference type="ChEBI" id="CHEBI:35235"/>
        <dbReference type="ChEBI" id="CHEBI:43474"/>
        <dbReference type="ChEBI" id="CHEBI:58173"/>
        <dbReference type="ChEBI" id="CHEBI:456216"/>
        <dbReference type="EC" id="6.3.2.2"/>
    </reaction>
</comment>
<evidence type="ECO:0000256" key="5">
    <source>
        <dbReference type="HAMAP-Rule" id="MF_01609"/>
    </source>
</evidence>
<dbReference type="SUPFAM" id="SSF55931">
    <property type="entry name" value="Glutamine synthetase/guanido kinase"/>
    <property type="match status" value="1"/>
</dbReference>
<name>A0ABU2NXY3_9ACTN</name>
<evidence type="ECO:0000256" key="6">
    <source>
        <dbReference type="SAM" id="MobiDB-lite"/>
    </source>
</evidence>
<dbReference type="EC" id="6.3.2.2" evidence="5"/>
<evidence type="ECO:0000256" key="2">
    <source>
        <dbReference type="ARBA" id="ARBA00022741"/>
    </source>
</evidence>
<dbReference type="Proteomes" id="UP001183414">
    <property type="component" value="Unassembled WGS sequence"/>
</dbReference>
<sequence>MTATPTPVRTLGVEEEFLLVHPADGTPVPCAGRVLERAEQDRAADDRTVYKPELLTSQVEGASGVCTGLAELGAQLAHGRRALAGAAHAGGALLLPSATPPLSTGRVPATRGERFEQITALYADVVADYQVCGCHVHVGIPDRDTAVAVVNHLRPWLPTLLALSVNSPYRYGRDTGYASRRMLEQRAFPGSGVPPVFTSAAAQEAEVARLVDCGVLADPQMTFWLARPSLRFPTVEFRTADAAATVDEALLQAALSRALVHTALDDLTAGREADRRTDGEHAVGEQVAAAAVWSAARYGLRGPAVDPWRGLLVPATSMVRSLLRRTRPALESAGDLGLVQVVLARLAAVGTGAERQRAAGPDDPAAAVRALAADALRPAAGAPAPADDHDTDPSAPAPVGARGEEHPP</sequence>
<keyword evidence="2 5" id="KW-0547">Nucleotide-binding</keyword>
<reference evidence="8" key="1">
    <citation type="submission" date="2023-07" db="EMBL/GenBank/DDBJ databases">
        <title>30 novel species of actinomycetes from the DSMZ collection.</title>
        <authorList>
            <person name="Nouioui I."/>
        </authorList>
    </citation>
    <scope>NUCLEOTIDE SEQUENCE [LARGE SCALE GENOMIC DNA]</scope>
    <source>
        <strain evidence="8">DSM 42041</strain>
    </source>
</reference>
<evidence type="ECO:0000256" key="3">
    <source>
        <dbReference type="ARBA" id="ARBA00022840"/>
    </source>
</evidence>
<dbReference type="InterPro" id="IPR050141">
    <property type="entry name" value="GCL_type2/YbdK_subfam"/>
</dbReference>
<dbReference type="EMBL" id="JAVREQ010000023">
    <property type="protein sequence ID" value="MDT0381550.1"/>
    <property type="molecule type" value="Genomic_DNA"/>
</dbReference>
<protein>
    <recommendedName>
        <fullName evidence="5">Putative glutamate--cysteine ligase 2</fullName>
        <ecNumber evidence="5">6.3.2.2</ecNumber>
    </recommendedName>
    <alternativeName>
        <fullName evidence="5">Gamma-glutamylcysteine synthetase 2</fullName>
        <shortName evidence="5">GCS 2</shortName>
        <shortName evidence="5">Gamma-GCS 2</shortName>
    </alternativeName>
</protein>
<dbReference type="PANTHER" id="PTHR36510">
    <property type="entry name" value="GLUTAMATE--CYSTEINE LIGASE 2-RELATED"/>
    <property type="match status" value="1"/>
</dbReference>
<comment type="similarity">
    <text evidence="5">Belongs to the glutamate--cysteine ligase type 2 family. YbdK subfamily.</text>
</comment>
<dbReference type="Pfam" id="PF04107">
    <property type="entry name" value="GCS2"/>
    <property type="match status" value="1"/>
</dbReference>
<dbReference type="InterPro" id="IPR011793">
    <property type="entry name" value="YbdK"/>
</dbReference>
<keyword evidence="1 5" id="KW-0436">Ligase</keyword>
<comment type="function">
    <text evidence="5">ATP-dependent carboxylate-amine ligase which exhibits weak glutamate--cysteine ligase activity.</text>
</comment>
<dbReference type="GO" id="GO:0004357">
    <property type="term" value="F:glutamate-cysteine ligase activity"/>
    <property type="evidence" value="ECO:0007669"/>
    <property type="project" value="UniProtKB-EC"/>
</dbReference>
<accession>A0ABU2NXY3</accession>
<dbReference type="Gene3D" id="3.30.590.20">
    <property type="match status" value="1"/>
</dbReference>
<organism evidence="7 8">
    <name type="scientific">Streptomyces hazeniae</name>
    <dbReference type="NCBI Taxonomy" id="3075538"/>
    <lineage>
        <taxon>Bacteria</taxon>
        <taxon>Bacillati</taxon>
        <taxon>Actinomycetota</taxon>
        <taxon>Actinomycetes</taxon>
        <taxon>Kitasatosporales</taxon>
        <taxon>Streptomycetaceae</taxon>
        <taxon>Streptomyces</taxon>
    </lineage>
</organism>
<proteinExistence type="inferred from homology"/>
<evidence type="ECO:0000313" key="7">
    <source>
        <dbReference type="EMBL" id="MDT0381550.1"/>
    </source>
</evidence>
<dbReference type="InterPro" id="IPR006336">
    <property type="entry name" value="GCS2"/>
</dbReference>
<dbReference type="RefSeq" id="WP_311675244.1">
    <property type="nucleotide sequence ID" value="NZ_JAVREQ010000023.1"/>
</dbReference>
<gene>
    <name evidence="7" type="ORF">RM572_22585</name>
</gene>
<feature type="region of interest" description="Disordered" evidence="6">
    <location>
        <begin position="377"/>
        <end position="408"/>
    </location>
</feature>
<evidence type="ECO:0000256" key="1">
    <source>
        <dbReference type="ARBA" id="ARBA00022598"/>
    </source>
</evidence>